<comment type="caution">
    <text evidence="1">The sequence shown here is derived from an EMBL/GenBank/DDBJ whole genome shotgun (WGS) entry which is preliminary data.</text>
</comment>
<gene>
    <name evidence="1" type="ORF">LUA448_LOCUS10221</name>
</gene>
<dbReference type="Proteomes" id="UP000663833">
    <property type="component" value="Unassembled WGS sequence"/>
</dbReference>
<evidence type="ECO:0000313" key="1">
    <source>
        <dbReference type="EMBL" id="CAF3323778.1"/>
    </source>
</evidence>
<name>A0A817TTM9_9BILA</name>
<reference evidence="1" key="1">
    <citation type="submission" date="2021-02" db="EMBL/GenBank/DDBJ databases">
        <authorList>
            <person name="Nowell W R."/>
        </authorList>
    </citation>
    <scope>NUCLEOTIDE SEQUENCE</scope>
</reference>
<accession>A0A817TTM9</accession>
<protein>
    <submittedName>
        <fullName evidence="1">Uncharacterized protein</fullName>
    </submittedName>
</protein>
<dbReference type="AlphaFoldDB" id="A0A817TTM9"/>
<evidence type="ECO:0000313" key="2">
    <source>
        <dbReference type="Proteomes" id="UP000663833"/>
    </source>
</evidence>
<sequence length="80" mass="9274">MKESLVKIELFDNFKDLQSIGCIITEMIINTILFRLKKDDPPSQLLYKVQFVGGLTILLINHFSTYAKQLLVIRKILIVH</sequence>
<organism evidence="1 2">
    <name type="scientific">Rotaria socialis</name>
    <dbReference type="NCBI Taxonomy" id="392032"/>
    <lineage>
        <taxon>Eukaryota</taxon>
        <taxon>Metazoa</taxon>
        <taxon>Spiralia</taxon>
        <taxon>Gnathifera</taxon>
        <taxon>Rotifera</taxon>
        <taxon>Eurotatoria</taxon>
        <taxon>Bdelloidea</taxon>
        <taxon>Philodinida</taxon>
        <taxon>Philodinidae</taxon>
        <taxon>Rotaria</taxon>
    </lineage>
</organism>
<dbReference type="EMBL" id="CAJNYD010001209">
    <property type="protein sequence ID" value="CAF3323778.1"/>
    <property type="molecule type" value="Genomic_DNA"/>
</dbReference>
<proteinExistence type="predicted"/>